<evidence type="ECO:0000256" key="1">
    <source>
        <dbReference type="SAM" id="Phobius"/>
    </source>
</evidence>
<protein>
    <submittedName>
        <fullName evidence="2">Uncharacterized protein</fullName>
    </submittedName>
</protein>
<organism evidence="2 3">
    <name type="scientific">Mycetocola zhadangensis</name>
    <dbReference type="NCBI Taxonomy" id="1164595"/>
    <lineage>
        <taxon>Bacteria</taxon>
        <taxon>Bacillati</taxon>
        <taxon>Actinomycetota</taxon>
        <taxon>Actinomycetes</taxon>
        <taxon>Micrococcales</taxon>
        <taxon>Microbacteriaceae</taxon>
        <taxon>Mycetocola</taxon>
    </lineage>
</organism>
<keyword evidence="1" id="KW-0472">Membrane</keyword>
<dbReference type="EMBL" id="RCWJ01000001">
    <property type="protein sequence ID" value="RLQ86182.1"/>
    <property type="molecule type" value="Genomic_DNA"/>
</dbReference>
<reference evidence="2 3" key="1">
    <citation type="submission" date="2018-10" db="EMBL/GenBank/DDBJ databases">
        <authorList>
            <person name="Li J."/>
        </authorList>
    </citation>
    <scope>NUCLEOTIDE SEQUENCE [LARGE SCALE GENOMIC DNA]</scope>
    <source>
        <strain evidence="2 3">ZD1-4</strain>
    </source>
</reference>
<gene>
    <name evidence="2" type="ORF">D9V28_04935</name>
</gene>
<dbReference type="Proteomes" id="UP000282460">
    <property type="component" value="Unassembled WGS sequence"/>
</dbReference>
<feature type="transmembrane region" description="Helical" evidence="1">
    <location>
        <begin position="68"/>
        <end position="92"/>
    </location>
</feature>
<evidence type="ECO:0000313" key="3">
    <source>
        <dbReference type="Proteomes" id="UP000282460"/>
    </source>
</evidence>
<keyword evidence="1" id="KW-0812">Transmembrane</keyword>
<keyword evidence="3" id="KW-1185">Reference proteome</keyword>
<evidence type="ECO:0000313" key="2">
    <source>
        <dbReference type="EMBL" id="RLQ86182.1"/>
    </source>
</evidence>
<proteinExistence type="predicted"/>
<feature type="transmembrane region" description="Helical" evidence="1">
    <location>
        <begin position="33"/>
        <end position="56"/>
    </location>
</feature>
<keyword evidence="1" id="KW-1133">Transmembrane helix</keyword>
<name>A0A3L7JCG7_9MICO</name>
<accession>A0A3L7JCG7</accession>
<comment type="caution">
    <text evidence="2">The sequence shown here is derived from an EMBL/GenBank/DDBJ whole genome shotgun (WGS) entry which is preliminary data.</text>
</comment>
<sequence length="95" mass="9691">MLMAGLLAFIISNVIVLAPSSNPSIEVYGRLAGIAFSLAATVLAAVAAVLSGVELASRRRPVHGNVPLVILIASIVLFAITVPVAFGVNVLLSVI</sequence>
<dbReference type="AlphaFoldDB" id="A0A3L7JCG7"/>